<accession>A0A6J6G969</accession>
<dbReference type="EMBL" id="CAEZUP010000001">
    <property type="protein sequence ID" value="CAB4595734.1"/>
    <property type="molecule type" value="Genomic_DNA"/>
</dbReference>
<name>A0A6J6G969_9ZZZZ</name>
<dbReference type="SUPFAM" id="SSF51735">
    <property type="entry name" value="NAD(P)-binding Rossmann-fold domains"/>
    <property type="match status" value="1"/>
</dbReference>
<dbReference type="PANTHER" id="PTHR43943:SF17">
    <property type="entry name" value="3-PHENYLPROPIONATE-DIHYDRODIOL_CINNAMIC ACID-DIHYDRODIOL DEHYDROGENASE"/>
    <property type="match status" value="1"/>
</dbReference>
<gene>
    <name evidence="3" type="ORF">UFOPK1835_00048</name>
</gene>
<evidence type="ECO:0000256" key="2">
    <source>
        <dbReference type="ARBA" id="ARBA00023002"/>
    </source>
</evidence>
<dbReference type="PRINTS" id="PR00080">
    <property type="entry name" value="SDRFAMILY"/>
</dbReference>
<dbReference type="InterPro" id="IPR036291">
    <property type="entry name" value="NAD(P)-bd_dom_sf"/>
</dbReference>
<dbReference type="PANTHER" id="PTHR43943">
    <property type="entry name" value="DEHYDROGENASE/REDUCTASE (SDR FAMILY) MEMBER 4"/>
    <property type="match status" value="1"/>
</dbReference>
<evidence type="ECO:0000256" key="1">
    <source>
        <dbReference type="ARBA" id="ARBA00006484"/>
    </source>
</evidence>
<evidence type="ECO:0000313" key="3">
    <source>
        <dbReference type="EMBL" id="CAB4595734.1"/>
    </source>
</evidence>
<dbReference type="InterPro" id="IPR002347">
    <property type="entry name" value="SDR_fam"/>
</dbReference>
<reference evidence="3" key="1">
    <citation type="submission" date="2020-05" db="EMBL/GenBank/DDBJ databases">
        <authorList>
            <person name="Chiriac C."/>
            <person name="Salcher M."/>
            <person name="Ghai R."/>
            <person name="Kavagutti S V."/>
        </authorList>
    </citation>
    <scope>NUCLEOTIDE SEQUENCE</scope>
</reference>
<dbReference type="GO" id="GO:0016491">
    <property type="term" value="F:oxidoreductase activity"/>
    <property type="evidence" value="ECO:0007669"/>
    <property type="project" value="UniProtKB-KW"/>
</dbReference>
<comment type="similarity">
    <text evidence="1">Belongs to the short-chain dehydrogenases/reductases (SDR) family.</text>
</comment>
<dbReference type="NCBIfam" id="NF005559">
    <property type="entry name" value="PRK07231.1"/>
    <property type="match status" value="1"/>
</dbReference>
<dbReference type="Pfam" id="PF13561">
    <property type="entry name" value="adh_short_C2"/>
    <property type="match status" value="1"/>
</dbReference>
<dbReference type="CDD" id="cd05233">
    <property type="entry name" value="SDR_c"/>
    <property type="match status" value="1"/>
</dbReference>
<protein>
    <submittedName>
        <fullName evidence="3">Unannotated protein</fullName>
    </submittedName>
</protein>
<dbReference type="Gene3D" id="3.40.50.720">
    <property type="entry name" value="NAD(P)-binding Rossmann-like Domain"/>
    <property type="match status" value="1"/>
</dbReference>
<dbReference type="PRINTS" id="PR00081">
    <property type="entry name" value="GDHRDH"/>
</dbReference>
<keyword evidence="2" id="KW-0560">Oxidoreductase</keyword>
<dbReference type="AlphaFoldDB" id="A0A6J6G969"/>
<proteinExistence type="inferred from homology"/>
<dbReference type="FunFam" id="3.40.50.720:FF:000084">
    <property type="entry name" value="Short-chain dehydrogenase reductase"/>
    <property type="match status" value="1"/>
</dbReference>
<sequence length="256" mass="26397">MQASFDFTDKVVIVTGSTKGLGRAMASGFAASGAKLVVSSRKQDLCDSVAAELRAATGADVLPLACHVGDWDAIPAFVDAVVERFGRIDVLVNNAGINPSGVSLSDTELSLWRKVFAVNLEGPLRMSTCVAPVMRDGGGGSIVNIATVGAYSGGPGVGAYGASKAGLINLTRTMSKEFAPWNIRVNAISPGPIRSELTDGAEAMTPGFFERAASVTSMKRVADTEEIIGPVLYLASDASSFVTGEDHVVAGGMPRG</sequence>
<organism evidence="3">
    <name type="scientific">freshwater metagenome</name>
    <dbReference type="NCBI Taxonomy" id="449393"/>
    <lineage>
        <taxon>unclassified sequences</taxon>
        <taxon>metagenomes</taxon>
        <taxon>ecological metagenomes</taxon>
    </lineage>
</organism>